<dbReference type="PANTHER" id="PTHR30218:SF0">
    <property type="entry name" value="POLYPHOSPHATE KINASE"/>
    <property type="match status" value="1"/>
</dbReference>
<evidence type="ECO:0000313" key="13">
    <source>
        <dbReference type="Proteomes" id="UP000220133"/>
    </source>
</evidence>
<dbReference type="EMBL" id="CP023777">
    <property type="protein sequence ID" value="ATL49777.1"/>
    <property type="molecule type" value="Genomic_DNA"/>
</dbReference>
<keyword evidence="3 6" id="KW-0547">Nucleotide-binding</keyword>
<keyword evidence="4 6" id="KW-0418">Kinase</keyword>
<dbReference type="GO" id="GO:0009358">
    <property type="term" value="C:polyphosphate kinase complex"/>
    <property type="evidence" value="ECO:0007669"/>
    <property type="project" value="InterPro"/>
</dbReference>
<dbReference type="Proteomes" id="UP000220133">
    <property type="component" value="Chromosome"/>
</dbReference>
<dbReference type="InterPro" id="IPR041108">
    <property type="entry name" value="PP_kinase_C_1"/>
</dbReference>
<evidence type="ECO:0000259" key="9">
    <source>
        <dbReference type="Pfam" id="PF13089"/>
    </source>
</evidence>
<evidence type="ECO:0000259" key="11">
    <source>
        <dbReference type="Pfam" id="PF17941"/>
    </source>
</evidence>
<reference evidence="12 13" key="1">
    <citation type="submission" date="2017-10" db="EMBL/GenBank/DDBJ databases">
        <title>Paenichitinophaga pekingensis gen. nov., sp. nov., isolated from activated sludge.</title>
        <authorList>
            <person name="Jin D."/>
            <person name="Kong X."/>
            <person name="Deng Y."/>
            <person name="Bai Z."/>
        </authorList>
    </citation>
    <scope>NUCLEOTIDE SEQUENCE [LARGE SCALE GENOMIC DNA]</scope>
    <source>
        <strain evidence="12 13">13</strain>
    </source>
</reference>
<comment type="similarity">
    <text evidence="6 7">Belongs to the polyphosphate kinase 1 (PPK1) family.</text>
</comment>
<accession>A0A291R0Q3</accession>
<dbReference type="GO" id="GO:0005524">
    <property type="term" value="F:ATP binding"/>
    <property type="evidence" value="ECO:0007669"/>
    <property type="project" value="UniProtKB-KW"/>
</dbReference>
<keyword evidence="2 6" id="KW-0808">Transferase</keyword>
<evidence type="ECO:0000256" key="6">
    <source>
        <dbReference type="HAMAP-Rule" id="MF_00347"/>
    </source>
</evidence>
<dbReference type="InterPro" id="IPR025198">
    <property type="entry name" value="PPK_N_dom"/>
</dbReference>
<dbReference type="KEGG" id="cbae:COR50_08255"/>
<feature type="active site" description="Phosphohistidine intermediate" evidence="6">
    <location>
        <position position="429"/>
    </location>
</feature>
<gene>
    <name evidence="12" type="primary">ppk1</name>
    <name evidence="6" type="synonym">ppk</name>
    <name evidence="12" type="ORF">COR50_08255</name>
</gene>
<dbReference type="GO" id="GO:0046872">
    <property type="term" value="F:metal ion binding"/>
    <property type="evidence" value="ECO:0007669"/>
    <property type="project" value="UniProtKB-KW"/>
</dbReference>
<comment type="cofactor">
    <cofactor evidence="6">
        <name>Mg(2+)</name>
        <dbReference type="ChEBI" id="CHEBI:18420"/>
    </cofactor>
</comment>
<feature type="binding site" evidence="6">
    <location>
        <position position="588"/>
    </location>
    <ligand>
        <name>ATP</name>
        <dbReference type="ChEBI" id="CHEBI:30616"/>
    </ligand>
</feature>
<dbReference type="PIRSF" id="PIRSF015589">
    <property type="entry name" value="PP_kinase"/>
    <property type="match status" value="1"/>
</dbReference>
<comment type="catalytic activity">
    <reaction evidence="6 7">
        <text>[phosphate](n) + ATP = [phosphate](n+1) + ADP</text>
        <dbReference type="Rhea" id="RHEA:19573"/>
        <dbReference type="Rhea" id="RHEA-COMP:9859"/>
        <dbReference type="Rhea" id="RHEA-COMP:14280"/>
        <dbReference type="ChEBI" id="CHEBI:16838"/>
        <dbReference type="ChEBI" id="CHEBI:30616"/>
        <dbReference type="ChEBI" id="CHEBI:456216"/>
        <dbReference type="EC" id="2.7.4.1"/>
    </reaction>
</comment>
<keyword evidence="13" id="KW-1185">Reference proteome</keyword>
<dbReference type="OrthoDB" id="9761456at2"/>
<dbReference type="Gene3D" id="1.20.58.310">
    <property type="entry name" value="Polyphosphate kinase N-terminal domain"/>
    <property type="match status" value="1"/>
</dbReference>
<name>A0A291R0Q3_9BACT</name>
<evidence type="ECO:0000256" key="7">
    <source>
        <dbReference type="RuleBase" id="RU003800"/>
    </source>
</evidence>
<comment type="function">
    <text evidence="6 7">Catalyzes the reversible transfer of the terminal phosphate of ATP to form a long-chain polyphosphate (polyP).</text>
</comment>
<proteinExistence type="inferred from homology"/>
<evidence type="ECO:0000256" key="5">
    <source>
        <dbReference type="ARBA" id="ARBA00022840"/>
    </source>
</evidence>
<dbReference type="InterPro" id="IPR024953">
    <property type="entry name" value="PP_kinase_middle"/>
</dbReference>
<feature type="binding site" evidence="6">
    <location>
        <position position="462"/>
    </location>
    <ligand>
        <name>ATP</name>
        <dbReference type="ChEBI" id="CHEBI:30616"/>
    </ligand>
</feature>
<dbReference type="InterPro" id="IPR025200">
    <property type="entry name" value="PPK_C_dom2"/>
</dbReference>
<dbReference type="InterPro" id="IPR003414">
    <property type="entry name" value="PP_kinase"/>
</dbReference>
<dbReference type="GO" id="GO:0008976">
    <property type="term" value="F:polyphosphate kinase activity"/>
    <property type="evidence" value="ECO:0007669"/>
    <property type="project" value="UniProtKB-UniRule"/>
</dbReference>
<feature type="domain" description="Polyphosphate kinase C-terminal" evidence="11">
    <location>
        <begin position="326"/>
        <end position="487"/>
    </location>
</feature>
<keyword evidence="6" id="KW-0479">Metal-binding</keyword>
<feature type="domain" description="Polyphosphate kinase N-terminal" evidence="9">
    <location>
        <begin position="8"/>
        <end position="109"/>
    </location>
</feature>
<feature type="binding site" evidence="6">
    <location>
        <position position="369"/>
    </location>
    <ligand>
        <name>Mg(2+)</name>
        <dbReference type="ChEBI" id="CHEBI:18420"/>
    </ligand>
</feature>
<dbReference type="Pfam" id="PF17941">
    <property type="entry name" value="PP_kinase_C_1"/>
    <property type="match status" value="1"/>
</dbReference>
<keyword evidence="1 6" id="KW-0597">Phosphoprotein</keyword>
<dbReference type="InterPro" id="IPR036832">
    <property type="entry name" value="PPK_N_dom_sf"/>
</dbReference>
<dbReference type="SUPFAM" id="SSF140356">
    <property type="entry name" value="PPK N-terminal domain-like"/>
    <property type="match status" value="1"/>
</dbReference>
<evidence type="ECO:0000259" key="10">
    <source>
        <dbReference type="Pfam" id="PF13090"/>
    </source>
</evidence>
<dbReference type="Pfam" id="PF13090">
    <property type="entry name" value="PP_kinase_C"/>
    <property type="match status" value="1"/>
</dbReference>
<comment type="PTM">
    <text evidence="6 7">An intermediate of this reaction is the autophosphorylated ppk in which a phosphate is covalently linked to a histidine residue through a N-P bond.</text>
</comment>
<keyword evidence="6" id="KW-0460">Magnesium</keyword>
<dbReference type="HAMAP" id="MF_00347">
    <property type="entry name" value="Polyphosphate_kinase"/>
    <property type="match status" value="1"/>
</dbReference>
<feature type="binding site" evidence="6">
    <location>
        <position position="46"/>
    </location>
    <ligand>
        <name>ATP</name>
        <dbReference type="ChEBI" id="CHEBI:30616"/>
    </ligand>
</feature>
<feature type="binding site" evidence="6">
    <location>
        <position position="399"/>
    </location>
    <ligand>
        <name>Mg(2+)</name>
        <dbReference type="ChEBI" id="CHEBI:18420"/>
    </ligand>
</feature>
<keyword evidence="5 6" id="KW-0067">ATP-binding</keyword>
<evidence type="ECO:0000256" key="4">
    <source>
        <dbReference type="ARBA" id="ARBA00022777"/>
    </source>
</evidence>
<dbReference type="AlphaFoldDB" id="A0A291R0Q3"/>
<evidence type="ECO:0000259" key="8">
    <source>
        <dbReference type="Pfam" id="PF02503"/>
    </source>
</evidence>
<feature type="domain" description="Polyphosphate kinase C-terminal" evidence="10">
    <location>
        <begin position="502"/>
        <end position="671"/>
    </location>
</feature>
<evidence type="ECO:0000256" key="1">
    <source>
        <dbReference type="ARBA" id="ARBA00022553"/>
    </source>
</evidence>
<organism evidence="12 13">
    <name type="scientific">Chitinophaga caeni</name>
    <dbReference type="NCBI Taxonomy" id="2029983"/>
    <lineage>
        <taxon>Bacteria</taxon>
        <taxon>Pseudomonadati</taxon>
        <taxon>Bacteroidota</taxon>
        <taxon>Chitinophagia</taxon>
        <taxon>Chitinophagales</taxon>
        <taxon>Chitinophagaceae</taxon>
        <taxon>Chitinophaga</taxon>
    </lineage>
</organism>
<dbReference type="PANTHER" id="PTHR30218">
    <property type="entry name" value="POLYPHOSPHATE KINASE"/>
    <property type="match status" value="1"/>
</dbReference>
<dbReference type="Gene3D" id="3.30.1840.10">
    <property type="entry name" value="Polyphosphate kinase middle domain"/>
    <property type="match status" value="1"/>
</dbReference>
<dbReference type="SUPFAM" id="SSF143724">
    <property type="entry name" value="PHP14-like"/>
    <property type="match status" value="1"/>
</dbReference>
<evidence type="ECO:0000256" key="2">
    <source>
        <dbReference type="ARBA" id="ARBA00022679"/>
    </source>
</evidence>
<protein>
    <recommendedName>
        <fullName evidence="6 7">Polyphosphate kinase</fullName>
        <ecNumber evidence="6 7">2.7.4.1</ecNumber>
    </recommendedName>
    <alternativeName>
        <fullName evidence="6">ATP-polyphosphate phosphotransferase</fullName>
    </alternativeName>
    <alternativeName>
        <fullName evidence="6">Polyphosphoric acid kinase</fullName>
    </alternativeName>
</protein>
<dbReference type="InterPro" id="IPR036830">
    <property type="entry name" value="PP_kinase_middle_dom_sf"/>
</dbReference>
<dbReference type="Pfam" id="PF13089">
    <property type="entry name" value="PP_kinase_N"/>
    <property type="match status" value="1"/>
</dbReference>
<dbReference type="GO" id="GO:0006799">
    <property type="term" value="P:polyphosphate biosynthetic process"/>
    <property type="evidence" value="ECO:0007669"/>
    <property type="project" value="UniProtKB-UniRule"/>
</dbReference>
<dbReference type="NCBIfam" id="NF003917">
    <property type="entry name" value="PRK05443.1-1"/>
    <property type="match status" value="1"/>
</dbReference>
<evidence type="ECO:0000256" key="3">
    <source>
        <dbReference type="ARBA" id="ARBA00022741"/>
    </source>
</evidence>
<dbReference type="EC" id="2.7.4.1" evidence="6 7"/>
<feature type="binding site" evidence="6">
    <location>
        <position position="563"/>
    </location>
    <ligand>
        <name>ATP</name>
        <dbReference type="ChEBI" id="CHEBI:30616"/>
    </ligand>
</feature>
<dbReference type="NCBIfam" id="TIGR03705">
    <property type="entry name" value="poly_P_kin"/>
    <property type="match status" value="1"/>
</dbReference>
<dbReference type="CDD" id="cd09164">
    <property type="entry name" value="PLDc_EcPPK1_C1_like"/>
    <property type="match status" value="1"/>
</dbReference>
<dbReference type="Gene3D" id="3.30.870.10">
    <property type="entry name" value="Endonuclease Chain A"/>
    <property type="match status" value="2"/>
</dbReference>
<feature type="domain" description="Polyphosphate kinase middle" evidence="8">
    <location>
        <begin position="119"/>
        <end position="298"/>
    </location>
</feature>
<evidence type="ECO:0000313" key="12">
    <source>
        <dbReference type="EMBL" id="ATL49777.1"/>
    </source>
</evidence>
<dbReference type="Pfam" id="PF02503">
    <property type="entry name" value="PP_kinase"/>
    <property type="match status" value="1"/>
</dbReference>
<dbReference type="SUPFAM" id="SSF56024">
    <property type="entry name" value="Phospholipase D/nuclease"/>
    <property type="match status" value="2"/>
</dbReference>
<sequence>MPPSPDRYYDRDLSWLSFNALVLKMATRKDVPLFDRIRFLSIFSSNLDEFYRVRISALLAVVTIEDQAETAAKTLLGKIQDTIAQQQQLFGNTLRQDLLPALLENNIHLYYDEPVLPEHYEYVSAYFYNHVLGFLKPMWLEAANSANIFLENNQIYFAVKLINNDGQDIAKYAIVNIPTLELPRFQCLYSSGVTHIIWLDDIVRHHIGHLFPGFEVAACYSIKLTRNAEIDIEEFPGDLIMQVESLIVEREIGLPTRFLYDAEMPGHLLKVLANYCQVVPLEMVKGGHYHNLKDLADLPFPPDRPQAVYEKWPAVQVPAVQASPRLLDTLLEQDILIHPPYHSYDPVLRFFNEAATDPSVNEIYVTLYRVAHGSQIVQSLISAAKNGKQVTVLVELKARFDEANNIRWAKKMKAAGVKIIYSIPGLKVHAKIALIKRKHLFHNDYYALLATGNLNESTARFYTDHVLLTTNRGLTSELELLFIYLLTGEQPGIYQFIPFRELLVAQFNLVSSFEALIDREIQHVKSGKPGKMIIKLNNLQEQGMIDKLYEAAEAGVSVSLIVRSICCILPGYHENITIHRIVDRYLEHGRVFWWYNNGDEELYLGSADWMNRNLYNRIEVCFPIYGKEYKRQIKHMLDLQLSDNTNAVLLGNNLENIPVPKSDGTELVNAQSAMYDFVKQLY</sequence>